<proteinExistence type="predicted"/>
<evidence type="ECO:0000256" key="1">
    <source>
        <dbReference type="ARBA" id="ARBA00022729"/>
    </source>
</evidence>
<dbReference type="PANTHER" id="PTHR36504:SF1">
    <property type="entry name" value="LIPOPOLYSACCHARIDE EXPORT SYSTEM PROTEIN LPTA"/>
    <property type="match status" value="1"/>
</dbReference>
<protein>
    <submittedName>
        <fullName evidence="4">Organic solvent tolerance-like N-temrinal domain-containing protein</fullName>
    </submittedName>
</protein>
<dbReference type="EMBL" id="CP061800">
    <property type="protein sequence ID" value="QTA86447.1"/>
    <property type="molecule type" value="Genomic_DNA"/>
</dbReference>
<dbReference type="Proteomes" id="UP000663722">
    <property type="component" value="Chromosome"/>
</dbReference>
<dbReference type="GO" id="GO:0017089">
    <property type="term" value="F:glycolipid transfer activity"/>
    <property type="evidence" value="ECO:0007669"/>
    <property type="project" value="TreeGrafter"/>
</dbReference>
<sequence>MFVSAFMSWIFLTIFFTYAGETAADPGNDKGKIRISAKTLVSDSEAKYAEFTGNVRAIQGNTVITSDRLRVFYKAVSGNKQKPVSGEQAIEKIVAEGNVKIKFDNKVAETEHAVYTTKDKVLVLSGPGSKLISGNNSISGSKITLYRAEGRIKFESNSDKPVEAVLYPGENGIK</sequence>
<feature type="signal peptide" evidence="2">
    <location>
        <begin position="1"/>
        <end position="19"/>
    </location>
</feature>
<dbReference type="GO" id="GO:0015920">
    <property type="term" value="P:lipopolysaccharide transport"/>
    <property type="evidence" value="ECO:0007669"/>
    <property type="project" value="TreeGrafter"/>
</dbReference>
<dbReference type="PANTHER" id="PTHR36504">
    <property type="entry name" value="LIPOPOLYSACCHARIDE EXPORT SYSTEM PROTEIN LPTA"/>
    <property type="match status" value="1"/>
</dbReference>
<evidence type="ECO:0000313" key="4">
    <source>
        <dbReference type="EMBL" id="QTA86447.1"/>
    </source>
</evidence>
<feature type="domain" description="Organic solvent tolerance-like N-terminal" evidence="3">
    <location>
        <begin position="35"/>
        <end position="150"/>
    </location>
</feature>
<keyword evidence="5" id="KW-1185">Reference proteome</keyword>
<dbReference type="InterPro" id="IPR005653">
    <property type="entry name" value="OstA-like_N"/>
</dbReference>
<accession>A0A975BJK7</accession>
<dbReference type="AlphaFoldDB" id="A0A975BJK7"/>
<keyword evidence="1 2" id="KW-0732">Signal</keyword>
<reference evidence="4" key="1">
    <citation type="journal article" date="2021" name="Microb. Physiol.">
        <title>Proteogenomic Insights into the Physiology of Marine, Sulfate-Reducing, Filamentous Desulfonema limicola and Desulfonema magnum.</title>
        <authorList>
            <person name="Schnaars V."/>
            <person name="Wohlbrand L."/>
            <person name="Scheve S."/>
            <person name="Hinrichs C."/>
            <person name="Reinhardt R."/>
            <person name="Rabus R."/>
        </authorList>
    </citation>
    <scope>NUCLEOTIDE SEQUENCE</scope>
    <source>
        <strain evidence="4">4be13</strain>
    </source>
</reference>
<evidence type="ECO:0000313" key="5">
    <source>
        <dbReference type="Proteomes" id="UP000663722"/>
    </source>
</evidence>
<dbReference type="GO" id="GO:0030288">
    <property type="term" value="C:outer membrane-bounded periplasmic space"/>
    <property type="evidence" value="ECO:0007669"/>
    <property type="project" value="TreeGrafter"/>
</dbReference>
<dbReference type="InterPro" id="IPR052037">
    <property type="entry name" value="LPS_export_LptA"/>
</dbReference>
<dbReference type="Pfam" id="PF03968">
    <property type="entry name" value="LptD_N"/>
    <property type="match status" value="1"/>
</dbReference>
<dbReference type="KEGG" id="dmm:dnm_024710"/>
<dbReference type="Gene3D" id="2.60.450.10">
    <property type="entry name" value="Lipopolysaccharide (LPS) transport protein A like domain"/>
    <property type="match status" value="1"/>
</dbReference>
<feature type="chain" id="PRO_5037202582" evidence="2">
    <location>
        <begin position="20"/>
        <end position="174"/>
    </location>
</feature>
<name>A0A975BJK7_9BACT</name>
<evidence type="ECO:0000259" key="3">
    <source>
        <dbReference type="Pfam" id="PF03968"/>
    </source>
</evidence>
<gene>
    <name evidence="4" type="ORF">dnm_024710</name>
</gene>
<evidence type="ECO:0000256" key="2">
    <source>
        <dbReference type="SAM" id="SignalP"/>
    </source>
</evidence>
<organism evidence="4 5">
    <name type="scientific">Desulfonema magnum</name>
    <dbReference type="NCBI Taxonomy" id="45655"/>
    <lineage>
        <taxon>Bacteria</taxon>
        <taxon>Pseudomonadati</taxon>
        <taxon>Thermodesulfobacteriota</taxon>
        <taxon>Desulfobacteria</taxon>
        <taxon>Desulfobacterales</taxon>
        <taxon>Desulfococcaceae</taxon>
        <taxon>Desulfonema</taxon>
    </lineage>
</organism>
<dbReference type="GO" id="GO:0009279">
    <property type="term" value="C:cell outer membrane"/>
    <property type="evidence" value="ECO:0007669"/>
    <property type="project" value="TreeGrafter"/>
</dbReference>